<evidence type="ECO:0000256" key="1">
    <source>
        <dbReference type="SAM" id="Phobius"/>
    </source>
</evidence>
<evidence type="ECO:0000313" key="3">
    <source>
        <dbReference type="Proteomes" id="UP001596150"/>
    </source>
</evidence>
<dbReference type="RefSeq" id="WP_266345959.1">
    <property type="nucleotide sequence ID" value="NZ_JAPKNH010000012.1"/>
</dbReference>
<keyword evidence="1" id="KW-0812">Transmembrane</keyword>
<gene>
    <name evidence="2" type="ORF">ACFPP9_26050</name>
</gene>
<dbReference type="Proteomes" id="UP001596150">
    <property type="component" value="Unassembled WGS sequence"/>
</dbReference>
<sequence>MSLFRDGGAGQFGLEMLYIVASLVAGYAAILFGIRDAKRTRAA</sequence>
<dbReference type="EMBL" id="JBHSML010000033">
    <property type="protein sequence ID" value="MFC5519254.1"/>
    <property type="molecule type" value="Genomic_DNA"/>
</dbReference>
<protein>
    <submittedName>
        <fullName evidence="2">Uncharacterized protein</fullName>
    </submittedName>
</protein>
<organism evidence="2 3">
    <name type="scientific">Kaistia terrae</name>
    <dbReference type="NCBI Taxonomy" id="537017"/>
    <lineage>
        <taxon>Bacteria</taxon>
        <taxon>Pseudomonadati</taxon>
        <taxon>Pseudomonadota</taxon>
        <taxon>Alphaproteobacteria</taxon>
        <taxon>Hyphomicrobiales</taxon>
        <taxon>Kaistiaceae</taxon>
        <taxon>Kaistia</taxon>
    </lineage>
</organism>
<proteinExistence type="predicted"/>
<keyword evidence="1" id="KW-1133">Transmembrane helix</keyword>
<feature type="transmembrane region" description="Helical" evidence="1">
    <location>
        <begin position="12"/>
        <end position="34"/>
    </location>
</feature>
<reference evidence="3" key="1">
    <citation type="journal article" date="2019" name="Int. J. Syst. Evol. Microbiol.">
        <title>The Global Catalogue of Microorganisms (GCM) 10K type strain sequencing project: providing services to taxonomists for standard genome sequencing and annotation.</title>
        <authorList>
            <consortium name="The Broad Institute Genomics Platform"/>
            <consortium name="The Broad Institute Genome Sequencing Center for Infectious Disease"/>
            <person name="Wu L."/>
            <person name="Ma J."/>
        </authorList>
    </citation>
    <scope>NUCLEOTIDE SEQUENCE [LARGE SCALE GENOMIC DNA]</scope>
    <source>
        <strain evidence="3">KACC 12633</strain>
    </source>
</reference>
<evidence type="ECO:0000313" key="2">
    <source>
        <dbReference type="EMBL" id="MFC5519254.1"/>
    </source>
</evidence>
<keyword evidence="3" id="KW-1185">Reference proteome</keyword>
<keyword evidence="1" id="KW-0472">Membrane</keyword>
<accession>A0ABW0Q2Y9</accession>
<name>A0ABW0Q2Y9_9HYPH</name>
<comment type="caution">
    <text evidence="2">The sequence shown here is derived from an EMBL/GenBank/DDBJ whole genome shotgun (WGS) entry which is preliminary data.</text>
</comment>